<dbReference type="Proteomes" id="UP001553161">
    <property type="component" value="Unassembled WGS sequence"/>
</dbReference>
<keyword evidence="3" id="KW-1185">Reference proteome</keyword>
<evidence type="ECO:0000256" key="1">
    <source>
        <dbReference type="SAM" id="MobiDB-lite"/>
    </source>
</evidence>
<organism evidence="2 3">
    <name type="scientific">Meridianimarinicoccus marinus</name>
    <dbReference type="NCBI Taxonomy" id="3231483"/>
    <lineage>
        <taxon>Bacteria</taxon>
        <taxon>Pseudomonadati</taxon>
        <taxon>Pseudomonadota</taxon>
        <taxon>Alphaproteobacteria</taxon>
        <taxon>Rhodobacterales</taxon>
        <taxon>Paracoccaceae</taxon>
        <taxon>Meridianimarinicoccus</taxon>
    </lineage>
</organism>
<name>A0ABV3L9H1_9RHOB</name>
<gene>
    <name evidence="2" type="ORF">AB0T83_13030</name>
</gene>
<reference evidence="2 3" key="1">
    <citation type="submission" date="2024-07" db="EMBL/GenBank/DDBJ databases">
        <authorList>
            <person name="Kang M."/>
        </authorList>
    </citation>
    <scope>NUCLEOTIDE SEQUENCE [LARGE SCALE GENOMIC DNA]</scope>
    <source>
        <strain evidence="2 3">DFM31</strain>
    </source>
</reference>
<proteinExistence type="predicted"/>
<feature type="region of interest" description="Disordered" evidence="1">
    <location>
        <begin position="89"/>
        <end position="111"/>
    </location>
</feature>
<feature type="region of interest" description="Disordered" evidence="1">
    <location>
        <begin position="1"/>
        <end position="26"/>
    </location>
</feature>
<comment type="caution">
    <text evidence="2">The sequence shown here is derived from an EMBL/GenBank/DDBJ whole genome shotgun (WGS) entry which is preliminary data.</text>
</comment>
<evidence type="ECO:0000313" key="3">
    <source>
        <dbReference type="Proteomes" id="UP001553161"/>
    </source>
</evidence>
<accession>A0ABV3L9H1</accession>
<dbReference type="EMBL" id="JBFBVU010000016">
    <property type="protein sequence ID" value="MEV8467700.1"/>
    <property type="molecule type" value="Genomic_DNA"/>
</dbReference>
<dbReference type="RefSeq" id="WP_366193577.1">
    <property type="nucleotide sequence ID" value="NZ_JBFBVU010000016.1"/>
</dbReference>
<feature type="compositionally biased region" description="Basic and acidic residues" evidence="1">
    <location>
        <begin position="91"/>
        <end position="111"/>
    </location>
</feature>
<protein>
    <submittedName>
        <fullName evidence="2">DUF4177 domain-containing protein</fullName>
    </submittedName>
</protein>
<evidence type="ECO:0000313" key="2">
    <source>
        <dbReference type="EMBL" id="MEV8467700.1"/>
    </source>
</evidence>
<sequence length="111" mass="12381">MSHFEYKVTPAPARGVKGKGGSDAGSRFAATLSEALNKEAKDGWDFLRAETLPVEERQGLTGTKTVFRSMLVFRRSVDLSEEEATKAALRLLEDRTDDRTEDRTEDRTDEG</sequence>